<dbReference type="SUPFAM" id="SSF53067">
    <property type="entry name" value="Actin-like ATPase domain"/>
    <property type="match status" value="2"/>
</dbReference>
<feature type="binding site" evidence="11">
    <location>
        <position position="315"/>
    </location>
    <ligand>
        <name>ATP</name>
        <dbReference type="ChEBI" id="CHEBI:30616"/>
    </ligand>
</feature>
<evidence type="ECO:0000256" key="1">
    <source>
        <dbReference type="ARBA" id="ARBA00009156"/>
    </source>
</evidence>
<dbReference type="Gene3D" id="3.30.420.40">
    <property type="match status" value="2"/>
</dbReference>
<feature type="disulfide bond" evidence="11">
    <location>
        <begin position="364"/>
        <end position="381"/>
    </location>
</feature>
<dbReference type="HAMAP" id="MF_01535">
    <property type="entry name" value="Rhamnulokinase"/>
    <property type="match status" value="1"/>
</dbReference>
<keyword evidence="5 11" id="KW-0067">ATP-binding</keyword>
<evidence type="ECO:0000313" key="15">
    <source>
        <dbReference type="Proteomes" id="UP000041595"/>
    </source>
</evidence>
<comment type="catalytic activity">
    <reaction evidence="8 11">
        <text>L-rhamnulose + ATP = L-rhamnulose 1-phosphate + ADP + H(+)</text>
        <dbReference type="Rhea" id="RHEA:20117"/>
        <dbReference type="ChEBI" id="CHEBI:15378"/>
        <dbReference type="ChEBI" id="CHEBI:17897"/>
        <dbReference type="ChEBI" id="CHEBI:30616"/>
        <dbReference type="ChEBI" id="CHEBI:58313"/>
        <dbReference type="ChEBI" id="CHEBI:456216"/>
        <dbReference type="EC" id="2.7.1.5"/>
    </reaction>
</comment>
<feature type="binding site" evidence="11">
    <location>
        <position position="307"/>
    </location>
    <ligand>
        <name>substrate</name>
    </ligand>
</feature>
<evidence type="ECO:0000256" key="11">
    <source>
        <dbReference type="HAMAP-Rule" id="MF_01535"/>
    </source>
</evidence>
<dbReference type="PANTHER" id="PTHR10196:SF93">
    <property type="entry name" value="L-RHAMNULOKINASE"/>
    <property type="match status" value="1"/>
</dbReference>
<keyword evidence="7 11" id="KW-0684">Rhamnose metabolism</keyword>
<keyword evidence="2 11" id="KW-0808">Transferase</keyword>
<comment type="similarity">
    <text evidence="1">Belongs to the FGGY kinase family.</text>
</comment>
<dbReference type="eggNOG" id="COG1070">
    <property type="taxonomic scope" value="Bacteria"/>
</dbReference>
<keyword evidence="11" id="KW-0460">Magnesium</keyword>
<dbReference type="InterPro" id="IPR013449">
    <property type="entry name" value="Rhamnulokinase"/>
</dbReference>
<comment type="cofactor">
    <cofactor evidence="11">
        <name>Mg(2+)</name>
        <dbReference type="ChEBI" id="CHEBI:18420"/>
    </cofactor>
</comment>
<dbReference type="UniPathway" id="UPA00541">
    <property type="reaction ID" value="UER00602"/>
</dbReference>
<evidence type="ECO:0000256" key="3">
    <source>
        <dbReference type="ARBA" id="ARBA00022741"/>
    </source>
</evidence>
<keyword evidence="3 11" id="KW-0547">Nucleotide-binding</keyword>
<dbReference type="Pfam" id="PF02782">
    <property type="entry name" value="FGGY_C"/>
    <property type="match status" value="1"/>
</dbReference>
<dbReference type="GO" id="GO:0019301">
    <property type="term" value="P:rhamnose catabolic process"/>
    <property type="evidence" value="ECO:0007669"/>
    <property type="project" value="UniProtKB-UniRule"/>
</dbReference>
<name>A0A0T9TY05_YERAL</name>
<gene>
    <name evidence="11 14" type="primary">rhaB</name>
    <name evidence="14" type="ORF">ERS137965_02002</name>
</gene>
<proteinExistence type="inferred from homology"/>
<evidence type="ECO:0000259" key="13">
    <source>
        <dbReference type="Pfam" id="PF02782"/>
    </source>
</evidence>
<dbReference type="InterPro" id="IPR043129">
    <property type="entry name" value="ATPase_NBD"/>
</dbReference>
<comment type="function">
    <text evidence="11">Involved in the catabolism of L-rhamnose (6-deoxy-L-mannose). Catalyzes the transfer of the gamma-phosphate group from ATP to the 1-hydroxyl group of L-rhamnulose to yield L-rhamnulose 1-phosphate.</text>
</comment>
<reference evidence="14 15" key="1">
    <citation type="submission" date="2015-03" db="EMBL/GenBank/DDBJ databases">
        <authorList>
            <person name="Murphy D."/>
        </authorList>
    </citation>
    <scope>NUCLEOTIDE SEQUENCE [LARGE SCALE GENOMIC DNA]</scope>
    <source>
        <strain evidence="14 15">IP06005</strain>
    </source>
</reference>
<dbReference type="PANTHER" id="PTHR10196">
    <property type="entry name" value="SUGAR KINASE"/>
    <property type="match status" value="1"/>
</dbReference>
<feature type="active site" description="Proton acceptor" evidence="11">
    <location>
        <position position="248"/>
    </location>
</feature>
<evidence type="ECO:0000256" key="9">
    <source>
        <dbReference type="ARBA" id="ARBA00066425"/>
    </source>
</evidence>
<dbReference type="GO" id="GO:0008993">
    <property type="term" value="F:rhamnulokinase activity"/>
    <property type="evidence" value="ECO:0007669"/>
    <property type="project" value="UniProtKB-UniRule"/>
</dbReference>
<dbReference type="STRING" id="1453495.AT01_3104"/>
<evidence type="ECO:0000256" key="6">
    <source>
        <dbReference type="ARBA" id="ARBA00023157"/>
    </source>
</evidence>
<dbReference type="EMBL" id="CQEJ01000009">
    <property type="protein sequence ID" value="CNL08109.1"/>
    <property type="molecule type" value="Genomic_DNA"/>
</dbReference>
<dbReference type="GO" id="GO:0005524">
    <property type="term" value="F:ATP binding"/>
    <property type="evidence" value="ECO:0007669"/>
    <property type="project" value="UniProtKB-KW"/>
</dbReference>
<evidence type="ECO:0000256" key="2">
    <source>
        <dbReference type="ARBA" id="ARBA00022679"/>
    </source>
</evidence>
<feature type="domain" description="Carbohydrate kinase FGGY N-terminal" evidence="12">
    <location>
        <begin position="17"/>
        <end position="254"/>
    </location>
</feature>
<dbReference type="FunFam" id="3.30.420.40:FF:000064">
    <property type="entry name" value="Rhamnulokinase"/>
    <property type="match status" value="1"/>
</dbReference>
<dbReference type="EC" id="2.7.1.5" evidence="9 11"/>
<dbReference type="AlphaFoldDB" id="A0A0T9TY05"/>
<organism evidence="14 15">
    <name type="scientific">Yersinia aldovae</name>
    <dbReference type="NCBI Taxonomy" id="29483"/>
    <lineage>
        <taxon>Bacteria</taxon>
        <taxon>Pseudomonadati</taxon>
        <taxon>Pseudomonadota</taxon>
        <taxon>Gammaproteobacteria</taxon>
        <taxon>Enterobacterales</taxon>
        <taxon>Yersiniaceae</taxon>
        <taxon>Yersinia</taxon>
    </lineage>
</organism>
<accession>A0A0T9TY05</accession>
<feature type="disulfide bond" evidence="11">
    <location>
        <begin position="424"/>
        <end position="428"/>
    </location>
</feature>
<feature type="binding site" evidence="11">
    <location>
        <position position="270"/>
    </location>
    <ligand>
        <name>ATP</name>
        <dbReference type="ChEBI" id="CHEBI:30616"/>
    </ligand>
</feature>
<dbReference type="PIRSF" id="PIRSF000538">
    <property type="entry name" value="GlpK"/>
    <property type="match status" value="1"/>
</dbReference>
<comment type="caution">
    <text evidence="11">Lacks conserved residue(s) required for the propagation of feature annotation.</text>
</comment>
<dbReference type="NCBIfam" id="TIGR02627">
    <property type="entry name" value="rhamnulo_kin"/>
    <property type="match status" value="1"/>
</dbReference>
<dbReference type="InterPro" id="IPR018485">
    <property type="entry name" value="FGGY_C"/>
</dbReference>
<dbReference type="Pfam" id="PF00370">
    <property type="entry name" value="FGGY_N"/>
    <property type="match status" value="1"/>
</dbReference>
<protein>
    <recommendedName>
        <fullName evidence="9 11">Rhamnulokinase</fullName>
        <shortName evidence="11">RhaB</shortName>
        <ecNumber evidence="9 11">2.7.1.5</ecNumber>
    </recommendedName>
    <alternativeName>
        <fullName evidence="11">ATP:L-rhamnulose phosphotransferase</fullName>
    </alternativeName>
    <alternativeName>
        <fullName evidence="11">L-rhamnulose 1-kinase</fullName>
    </alternativeName>
    <alternativeName>
        <fullName evidence="10 11">Rhamnulose kinase</fullName>
    </alternativeName>
</protein>
<dbReference type="InterPro" id="IPR018484">
    <property type="entry name" value="FGGY_N"/>
</dbReference>
<evidence type="ECO:0000256" key="4">
    <source>
        <dbReference type="ARBA" id="ARBA00022777"/>
    </source>
</evidence>
<evidence type="ECO:0000256" key="7">
    <source>
        <dbReference type="ARBA" id="ARBA00023308"/>
    </source>
</evidence>
<sequence>MPTPTAVTPSVINTRHIVAIDLGASSGRVMLASYRSSPQQLELREVCRFVNQIKSIDGTDVWDIDTIEQSIRQGLNQLDSEGIQLDSIGIDSWGVDYVLLDKQGKRVGQPVSYRDSRTQGVMEQAQQCLGSSTIYRRTGIQFLPFNTLYQLRALSEQQPHLLADVAHLLLIPDYLHYRLTGQLNWEYTNASTTQLLNLETGDWDSDLLAYAGVPTHWFAKPSKPGNTIGYWQSASGQQVPVIAVASHDTASAVLAAPLVDADAAYLSSGTWSLMGFESLTPITHPQAQASNITNEGGAEGRYRVLKNIMGLWLLQRATDELQIKDLPHLIEQAACQPACRSLINPNDSRFINPANMCREIQNACREYGMPIPTTAAQLARCIFDSLAMLYRQVAQELSELRGYPISHLHIVGGGCQNQFLNQLCADACGLNVITGPVEASTLGNIGSQLIALGDVRDVAHYRRIVADNFPQHSLSPHDNADFAAHWPLFQSLSQQPKELCI</sequence>
<dbReference type="InterPro" id="IPR000577">
    <property type="entry name" value="Carb_kinase_FGGY"/>
</dbReference>
<dbReference type="NCBIfam" id="NF007925">
    <property type="entry name" value="PRK10640.1"/>
    <property type="match status" value="1"/>
</dbReference>
<feature type="domain" description="Carbohydrate kinase FGGY C-terminal" evidence="13">
    <location>
        <begin position="264"/>
        <end position="451"/>
    </location>
</feature>
<dbReference type="CDD" id="cd07771">
    <property type="entry name" value="ASKHA_NBD_FGGY_RhaB-like"/>
    <property type="match status" value="1"/>
</dbReference>
<dbReference type="GO" id="GO:0005829">
    <property type="term" value="C:cytosol"/>
    <property type="evidence" value="ECO:0007669"/>
    <property type="project" value="TreeGrafter"/>
</dbReference>
<evidence type="ECO:0000256" key="10">
    <source>
        <dbReference type="ARBA" id="ARBA00076629"/>
    </source>
</evidence>
<feature type="binding site" evidence="11">
    <location>
        <begin position="24"/>
        <end position="28"/>
    </location>
    <ligand>
        <name>ATP</name>
        <dbReference type="ChEBI" id="CHEBI:30616"/>
    </ligand>
</feature>
<evidence type="ECO:0000256" key="5">
    <source>
        <dbReference type="ARBA" id="ARBA00022840"/>
    </source>
</evidence>
<dbReference type="Proteomes" id="UP000041595">
    <property type="component" value="Unassembled WGS sequence"/>
</dbReference>
<evidence type="ECO:0000256" key="8">
    <source>
        <dbReference type="ARBA" id="ARBA00052072"/>
    </source>
</evidence>
<evidence type="ECO:0000313" key="14">
    <source>
        <dbReference type="EMBL" id="CNL08109.1"/>
    </source>
</evidence>
<comment type="similarity">
    <text evidence="11">Belongs to the rhamnulokinase family.</text>
</comment>
<feature type="binding site" evidence="11">
    <location>
        <begin position="247"/>
        <end position="249"/>
    </location>
    <ligand>
        <name>substrate</name>
    </ligand>
</feature>
<feature type="binding site" evidence="11">
    <location>
        <position position="94"/>
    </location>
    <ligand>
        <name>substrate</name>
    </ligand>
</feature>
<evidence type="ECO:0000259" key="12">
    <source>
        <dbReference type="Pfam" id="PF00370"/>
    </source>
</evidence>
<keyword evidence="4 11" id="KW-0418">Kinase</keyword>
<dbReference type="GO" id="GO:0006071">
    <property type="term" value="P:glycerol metabolic process"/>
    <property type="evidence" value="ECO:0007669"/>
    <property type="project" value="TreeGrafter"/>
</dbReference>
<dbReference type="GO" id="GO:0004370">
    <property type="term" value="F:glycerol kinase activity"/>
    <property type="evidence" value="ECO:0007669"/>
    <property type="project" value="TreeGrafter"/>
</dbReference>
<keyword evidence="6 11" id="KW-1015">Disulfide bond</keyword>
<feature type="binding site" evidence="11">
    <location>
        <position position="413"/>
    </location>
    <ligand>
        <name>ATP</name>
        <dbReference type="ChEBI" id="CHEBI:30616"/>
    </ligand>
</feature>
<dbReference type="FunFam" id="3.30.420.40:FF:000073">
    <property type="entry name" value="Rhamnulokinase"/>
    <property type="match status" value="1"/>
</dbReference>
<comment type="pathway">
    <text evidence="11">Carbohydrate degradation; L-rhamnose degradation; glycerone phosphate from L-rhamnose: step 2/3.</text>
</comment>